<gene>
    <name evidence="2" type="ORF">PH603_07295</name>
</gene>
<dbReference type="KEGG" id="gso:PH603_07295"/>
<dbReference type="Pfam" id="PF05940">
    <property type="entry name" value="NnrS"/>
    <property type="match status" value="1"/>
</dbReference>
<keyword evidence="1" id="KW-1133">Transmembrane helix</keyword>
<organism evidence="2 3">
    <name type="scientific">Gimibacter soli</name>
    <dbReference type="NCBI Taxonomy" id="3024400"/>
    <lineage>
        <taxon>Bacteria</taxon>
        <taxon>Pseudomonadati</taxon>
        <taxon>Pseudomonadota</taxon>
        <taxon>Alphaproteobacteria</taxon>
        <taxon>Kordiimonadales</taxon>
        <taxon>Temperatibacteraceae</taxon>
        <taxon>Gimibacter</taxon>
    </lineage>
</organism>
<dbReference type="AlphaFoldDB" id="A0AAE9XVE1"/>
<feature type="transmembrane region" description="Helical" evidence="1">
    <location>
        <begin position="211"/>
        <end position="229"/>
    </location>
</feature>
<sequence length="387" mass="41831">MSRRRPAGPAFFTYGFRPFFFSAWAAAFLLVPVWVHVFLTGAGIAGPDPLVWHAHEMIFGFLSAAIAGFLLTAIPNWTGRLPVAGWRLALLFLLWLAGRGVMLSAHADDLSGAALDSAFLVIFSALVWREILAGKNWRNLPVCVMVSLLATANILFHAEHLLAGTPDYSLRLALSMVLLLISLIGGRIIPSFTTNWLIKAGKPQRPRAFNGFDKLVIGVTILALAGWTAFPESELTGNLVVVSGLLHGLRMMRWCGWKTTAEPLVFILHAAYLWMPVGLVLTGYGAIAPSIIPATMGLHALTAGAMSLMVVAVTTRATLGHTGRPLAATRPMNVAYLALFAAAIARTLAPLFTDQYPAGLSVSAALWSFAFLVLVVYFAPMIFRPRP</sequence>
<dbReference type="InterPro" id="IPR010266">
    <property type="entry name" value="NnrS"/>
</dbReference>
<dbReference type="Proteomes" id="UP001217500">
    <property type="component" value="Chromosome"/>
</dbReference>
<proteinExistence type="predicted"/>
<evidence type="ECO:0000256" key="1">
    <source>
        <dbReference type="SAM" id="Phobius"/>
    </source>
</evidence>
<feature type="transmembrane region" description="Helical" evidence="1">
    <location>
        <begin position="57"/>
        <end position="74"/>
    </location>
</feature>
<feature type="transmembrane region" description="Helical" evidence="1">
    <location>
        <begin position="364"/>
        <end position="383"/>
    </location>
</feature>
<feature type="transmembrane region" description="Helical" evidence="1">
    <location>
        <begin position="334"/>
        <end position="352"/>
    </location>
</feature>
<dbReference type="RefSeq" id="WP_289505396.1">
    <property type="nucleotide sequence ID" value="NZ_CP116805.1"/>
</dbReference>
<dbReference type="EMBL" id="CP116805">
    <property type="protein sequence ID" value="WCL55565.1"/>
    <property type="molecule type" value="Genomic_DNA"/>
</dbReference>
<evidence type="ECO:0000313" key="2">
    <source>
        <dbReference type="EMBL" id="WCL55565.1"/>
    </source>
</evidence>
<accession>A0AAE9XVE1</accession>
<feature type="transmembrane region" description="Helical" evidence="1">
    <location>
        <begin position="291"/>
        <end position="313"/>
    </location>
</feature>
<feature type="transmembrane region" description="Helical" evidence="1">
    <location>
        <begin position="21"/>
        <end position="45"/>
    </location>
</feature>
<protein>
    <submittedName>
        <fullName evidence="2">NnrS family protein</fullName>
    </submittedName>
</protein>
<reference evidence="2" key="1">
    <citation type="submission" date="2023-01" db="EMBL/GenBank/DDBJ databases">
        <title>The genome sequence of Kordiimonadaceae bacterium 6D33.</title>
        <authorList>
            <person name="Liu Y."/>
        </authorList>
    </citation>
    <scope>NUCLEOTIDE SEQUENCE</scope>
    <source>
        <strain evidence="2">6D33</strain>
    </source>
</reference>
<feature type="transmembrane region" description="Helical" evidence="1">
    <location>
        <begin position="170"/>
        <end position="190"/>
    </location>
</feature>
<feature type="transmembrane region" description="Helical" evidence="1">
    <location>
        <begin position="110"/>
        <end position="128"/>
    </location>
</feature>
<keyword evidence="3" id="KW-1185">Reference proteome</keyword>
<evidence type="ECO:0000313" key="3">
    <source>
        <dbReference type="Proteomes" id="UP001217500"/>
    </source>
</evidence>
<name>A0AAE9XVE1_9PROT</name>
<feature type="transmembrane region" description="Helical" evidence="1">
    <location>
        <begin position="81"/>
        <end position="98"/>
    </location>
</feature>
<feature type="transmembrane region" description="Helical" evidence="1">
    <location>
        <begin position="264"/>
        <end position="285"/>
    </location>
</feature>
<keyword evidence="1" id="KW-0472">Membrane</keyword>
<feature type="transmembrane region" description="Helical" evidence="1">
    <location>
        <begin position="235"/>
        <end position="252"/>
    </location>
</feature>
<feature type="transmembrane region" description="Helical" evidence="1">
    <location>
        <begin position="140"/>
        <end position="158"/>
    </location>
</feature>
<keyword evidence="1" id="KW-0812">Transmembrane</keyword>